<proteinExistence type="predicted"/>
<keyword evidence="2" id="KW-1185">Reference proteome</keyword>
<name>A0ABQ8G9C6_9PEZI</name>
<evidence type="ECO:0000313" key="2">
    <source>
        <dbReference type="Proteomes" id="UP000774617"/>
    </source>
</evidence>
<reference evidence="1 2" key="1">
    <citation type="journal article" date="2021" name="Nat. Commun.">
        <title>Genetic determinants of endophytism in the Arabidopsis root mycobiome.</title>
        <authorList>
            <person name="Mesny F."/>
            <person name="Miyauchi S."/>
            <person name="Thiergart T."/>
            <person name="Pickel B."/>
            <person name="Atanasova L."/>
            <person name="Karlsson M."/>
            <person name="Huettel B."/>
            <person name="Barry K.W."/>
            <person name="Haridas S."/>
            <person name="Chen C."/>
            <person name="Bauer D."/>
            <person name="Andreopoulos W."/>
            <person name="Pangilinan J."/>
            <person name="LaButti K."/>
            <person name="Riley R."/>
            <person name="Lipzen A."/>
            <person name="Clum A."/>
            <person name="Drula E."/>
            <person name="Henrissat B."/>
            <person name="Kohler A."/>
            <person name="Grigoriev I.V."/>
            <person name="Martin F.M."/>
            <person name="Hacquard S."/>
        </authorList>
    </citation>
    <scope>NUCLEOTIDE SEQUENCE [LARGE SCALE GENOMIC DNA]</scope>
    <source>
        <strain evidence="1 2">MPI-SDFR-AT-0080</strain>
    </source>
</reference>
<organism evidence="1 2">
    <name type="scientific">Macrophomina phaseolina</name>
    <dbReference type="NCBI Taxonomy" id="35725"/>
    <lineage>
        <taxon>Eukaryota</taxon>
        <taxon>Fungi</taxon>
        <taxon>Dikarya</taxon>
        <taxon>Ascomycota</taxon>
        <taxon>Pezizomycotina</taxon>
        <taxon>Dothideomycetes</taxon>
        <taxon>Dothideomycetes incertae sedis</taxon>
        <taxon>Botryosphaeriales</taxon>
        <taxon>Botryosphaeriaceae</taxon>
        <taxon>Macrophomina</taxon>
    </lineage>
</organism>
<comment type="caution">
    <text evidence="1">The sequence shown here is derived from an EMBL/GenBank/DDBJ whole genome shotgun (WGS) entry which is preliminary data.</text>
</comment>
<dbReference type="Gene3D" id="2.60.40.10">
    <property type="entry name" value="Immunoglobulins"/>
    <property type="match status" value="1"/>
</dbReference>
<dbReference type="Proteomes" id="UP000774617">
    <property type="component" value="Unassembled WGS sequence"/>
</dbReference>
<dbReference type="InterPro" id="IPR013783">
    <property type="entry name" value="Ig-like_fold"/>
</dbReference>
<accession>A0ABQ8G9C6</accession>
<protein>
    <submittedName>
        <fullName evidence="1">Uncharacterized protein</fullName>
    </submittedName>
</protein>
<evidence type="ECO:0000313" key="1">
    <source>
        <dbReference type="EMBL" id="KAH7049150.1"/>
    </source>
</evidence>
<gene>
    <name evidence="1" type="ORF">B0J12DRAFT_740654</name>
</gene>
<sequence length="112" mass="12538">MHLEGTPTFANRSIKSKSLLYGENTYVGDYRFCNKVRVTPAHMFATAASIAITGTHEGFEVVQICMSKPVTELGRRPKELKAFKLRPAEAQRFQIIIDLKYATACSEENEAP</sequence>
<dbReference type="EMBL" id="JAGTJR010000014">
    <property type="protein sequence ID" value="KAH7049150.1"/>
    <property type="molecule type" value="Genomic_DNA"/>
</dbReference>